<evidence type="ECO:0000256" key="1">
    <source>
        <dbReference type="ARBA" id="ARBA00010718"/>
    </source>
</evidence>
<dbReference type="SMART" id="SM01057">
    <property type="entry name" value="Carb_anhydrase"/>
    <property type="match status" value="1"/>
</dbReference>
<dbReference type="STRING" id="105231.A0A0U9HIF9"/>
<protein>
    <recommendedName>
        <fullName evidence="2">carbonic anhydrase</fullName>
        <ecNumber evidence="2">4.2.1.1</ecNumber>
    </recommendedName>
</protein>
<dbReference type="OMA" id="FHVNYED"/>
<dbReference type="InterPro" id="IPR023561">
    <property type="entry name" value="Carbonic_anhydrase_a-class"/>
</dbReference>
<evidence type="ECO:0000256" key="3">
    <source>
        <dbReference type="ARBA" id="ARBA00022723"/>
    </source>
</evidence>
<dbReference type="AlphaFoldDB" id="A0A0U9HIF9"/>
<comment type="catalytic activity">
    <reaction evidence="6">
        <text>hydrogencarbonate + H(+) = CO2 + H2O</text>
        <dbReference type="Rhea" id="RHEA:10748"/>
        <dbReference type="ChEBI" id="CHEBI:15377"/>
        <dbReference type="ChEBI" id="CHEBI:15378"/>
        <dbReference type="ChEBI" id="CHEBI:16526"/>
        <dbReference type="ChEBI" id="CHEBI:17544"/>
        <dbReference type="EC" id="4.2.1.1"/>
    </reaction>
</comment>
<dbReference type="InterPro" id="IPR041891">
    <property type="entry name" value="Alpha_CA_prokaryot-like"/>
</dbReference>
<gene>
    <name evidence="9" type="ORF">KFL_000300090</name>
</gene>
<dbReference type="GO" id="GO:0004089">
    <property type="term" value="F:carbonate dehydratase activity"/>
    <property type="evidence" value="ECO:0007669"/>
    <property type="project" value="UniProtKB-EC"/>
</dbReference>
<keyword evidence="3" id="KW-0479">Metal-binding</keyword>
<evidence type="ECO:0000313" key="9">
    <source>
        <dbReference type="EMBL" id="GAQ79411.1"/>
    </source>
</evidence>
<keyword evidence="7" id="KW-0732">Signal</keyword>
<name>A0A0U9HIF9_KLENI</name>
<evidence type="ECO:0000256" key="5">
    <source>
        <dbReference type="ARBA" id="ARBA00023239"/>
    </source>
</evidence>
<keyword evidence="5" id="KW-0456">Lyase</keyword>
<dbReference type="PROSITE" id="PS51144">
    <property type="entry name" value="ALPHA_CA_2"/>
    <property type="match status" value="1"/>
</dbReference>
<evidence type="ECO:0000256" key="6">
    <source>
        <dbReference type="ARBA" id="ARBA00048348"/>
    </source>
</evidence>
<dbReference type="OrthoDB" id="429145at2759"/>
<accession>A0A0U9HIF9</accession>
<keyword evidence="10" id="KW-1185">Reference proteome</keyword>
<organism evidence="9 10">
    <name type="scientific">Klebsormidium nitens</name>
    <name type="common">Green alga</name>
    <name type="synonym">Ulothrix nitens</name>
    <dbReference type="NCBI Taxonomy" id="105231"/>
    <lineage>
        <taxon>Eukaryota</taxon>
        <taxon>Viridiplantae</taxon>
        <taxon>Streptophyta</taxon>
        <taxon>Klebsormidiophyceae</taxon>
        <taxon>Klebsormidiales</taxon>
        <taxon>Klebsormidiaceae</taxon>
        <taxon>Klebsormidium</taxon>
    </lineage>
</organism>
<dbReference type="CDD" id="cd03124">
    <property type="entry name" value="alpha_CA_prokaryotic_like"/>
    <property type="match status" value="1"/>
</dbReference>
<proteinExistence type="inferred from homology"/>
<feature type="chain" id="PRO_5006864944" description="carbonic anhydrase" evidence="7">
    <location>
        <begin position="34"/>
        <end position="324"/>
    </location>
</feature>
<evidence type="ECO:0000256" key="4">
    <source>
        <dbReference type="ARBA" id="ARBA00022833"/>
    </source>
</evidence>
<dbReference type="InterPro" id="IPR001148">
    <property type="entry name" value="CA_dom"/>
</dbReference>
<dbReference type="PANTHER" id="PTHR18952:SF265">
    <property type="entry name" value="CARBONIC ANHYDRASE"/>
    <property type="match status" value="1"/>
</dbReference>
<dbReference type="SUPFAM" id="SSF51069">
    <property type="entry name" value="Carbonic anhydrase"/>
    <property type="match status" value="1"/>
</dbReference>
<evidence type="ECO:0000313" key="10">
    <source>
        <dbReference type="Proteomes" id="UP000054558"/>
    </source>
</evidence>
<comment type="similarity">
    <text evidence="1">Belongs to the alpha-carbonic anhydrase family.</text>
</comment>
<keyword evidence="4" id="KW-0862">Zinc</keyword>
<dbReference type="GO" id="GO:0008270">
    <property type="term" value="F:zinc ion binding"/>
    <property type="evidence" value="ECO:0007669"/>
    <property type="project" value="InterPro"/>
</dbReference>
<dbReference type="Pfam" id="PF00194">
    <property type="entry name" value="Carb_anhydrase"/>
    <property type="match status" value="1"/>
</dbReference>
<feature type="domain" description="Alpha-carbonic anhydrase" evidence="8">
    <location>
        <begin position="37"/>
        <end position="282"/>
    </location>
</feature>
<dbReference type="Gene3D" id="3.10.200.10">
    <property type="entry name" value="Alpha carbonic anhydrase"/>
    <property type="match status" value="1"/>
</dbReference>
<evidence type="ECO:0000259" key="8">
    <source>
        <dbReference type="PROSITE" id="PS51144"/>
    </source>
</evidence>
<evidence type="ECO:0000256" key="2">
    <source>
        <dbReference type="ARBA" id="ARBA00012925"/>
    </source>
</evidence>
<reference evidence="9 10" key="1">
    <citation type="journal article" date="2014" name="Nat. Commun.">
        <title>Klebsormidium flaccidum genome reveals primary factors for plant terrestrial adaptation.</title>
        <authorList>
            <person name="Hori K."/>
            <person name="Maruyama F."/>
            <person name="Fujisawa T."/>
            <person name="Togashi T."/>
            <person name="Yamamoto N."/>
            <person name="Seo M."/>
            <person name="Sato S."/>
            <person name="Yamada T."/>
            <person name="Mori H."/>
            <person name="Tajima N."/>
            <person name="Moriyama T."/>
            <person name="Ikeuchi M."/>
            <person name="Watanabe M."/>
            <person name="Wada H."/>
            <person name="Kobayashi K."/>
            <person name="Saito M."/>
            <person name="Masuda T."/>
            <person name="Sasaki-Sekimoto Y."/>
            <person name="Mashiguchi K."/>
            <person name="Awai K."/>
            <person name="Shimojima M."/>
            <person name="Masuda S."/>
            <person name="Iwai M."/>
            <person name="Nobusawa T."/>
            <person name="Narise T."/>
            <person name="Kondo S."/>
            <person name="Saito H."/>
            <person name="Sato R."/>
            <person name="Murakawa M."/>
            <person name="Ihara Y."/>
            <person name="Oshima-Yamada Y."/>
            <person name="Ohtaka K."/>
            <person name="Satoh M."/>
            <person name="Sonobe K."/>
            <person name="Ishii M."/>
            <person name="Ohtani R."/>
            <person name="Kanamori-Sato M."/>
            <person name="Honoki R."/>
            <person name="Miyazaki D."/>
            <person name="Mochizuki H."/>
            <person name="Umetsu J."/>
            <person name="Higashi K."/>
            <person name="Shibata D."/>
            <person name="Kamiya Y."/>
            <person name="Sato N."/>
            <person name="Nakamura Y."/>
            <person name="Tabata S."/>
            <person name="Ida S."/>
            <person name="Kurokawa K."/>
            <person name="Ohta H."/>
        </authorList>
    </citation>
    <scope>NUCLEOTIDE SEQUENCE [LARGE SCALE GENOMIC DNA]</scope>
    <source>
        <strain evidence="9 10">NIES-2285</strain>
    </source>
</reference>
<dbReference type="PANTHER" id="PTHR18952">
    <property type="entry name" value="CARBONIC ANHYDRASE"/>
    <property type="match status" value="1"/>
</dbReference>
<dbReference type="EC" id="4.2.1.1" evidence="2"/>
<feature type="signal peptide" evidence="7">
    <location>
        <begin position="1"/>
        <end position="33"/>
    </location>
</feature>
<dbReference type="Proteomes" id="UP000054558">
    <property type="component" value="Unassembled WGS sequence"/>
</dbReference>
<dbReference type="InterPro" id="IPR036398">
    <property type="entry name" value="CA_dom_sf"/>
</dbReference>
<sequence>MWLTWLPGIRMALQTALFLFIAAVVMLAGGVDCDAGPGWNHILGGTDWAGLSAANAICDNGQKQSPVAIEDSAAVPSSDPGALIITWNSALIDFQVQNLGVTVQVMINGSNTLTVPSYIYTPPANSTGLTLAQFHFHTPSEYTLDGEYFPAEVHFVHKDPVTGQLAVIGVFFSLSPDDSDNPELGTFFPNITEDAGTNSEAIRQSLNLNSLLPASRSYYHLSGSLTTPPCSENVLWFVMKNPLDISSSQLMKLQFALAHGEGSRVNNRPVQPLNGRTIILFQGNVQSCDSSSLLPNQCYNAQGTTFVCCPGGCPSSPTSVPACA</sequence>
<dbReference type="EMBL" id="DF236979">
    <property type="protein sequence ID" value="GAQ79411.1"/>
    <property type="molecule type" value="Genomic_DNA"/>
</dbReference>
<evidence type="ECO:0000256" key="7">
    <source>
        <dbReference type="SAM" id="SignalP"/>
    </source>
</evidence>